<name>A0ACC0U6M5_9AGAM</name>
<evidence type="ECO:0000313" key="1">
    <source>
        <dbReference type="EMBL" id="KAI9507296.1"/>
    </source>
</evidence>
<dbReference type="EMBL" id="JAGFNK010000131">
    <property type="protein sequence ID" value="KAI9507296.1"/>
    <property type="molecule type" value="Genomic_DNA"/>
</dbReference>
<comment type="caution">
    <text evidence="1">The sequence shown here is derived from an EMBL/GenBank/DDBJ whole genome shotgun (WGS) entry which is preliminary data.</text>
</comment>
<gene>
    <name evidence="1" type="ORF">F5148DRAFT_134402</name>
</gene>
<sequence length="274" mass="27545">MPCTWQAHLLMLSLFLSSSTAAAPASPVSPALVSVSVSPVVAAPDPSASVAATSALVPVSSASVSAPPAAASAASTATSVLPAGSAAISLVSTTVVSAAPAAGSIPSLADSLQLVYQSFNPLSPTLALASSAAVPTPSVSPSVISPPARLEPPPPPPTLRLPPMPLLPDHAALSLPPSVVTRLAPTRKSAQITGKRRGRRRLGEAEAPPSGRSPTHPSHANFGAGDHSLQTRTTTLFKRKFDRGWSKFQPPGRFKVSHIAGLGTKVATAGMGLA</sequence>
<protein>
    <submittedName>
        <fullName evidence="1">Uncharacterized protein</fullName>
    </submittedName>
</protein>
<dbReference type="Proteomes" id="UP001207468">
    <property type="component" value="Unassembled WGS sequence"/>
</dbReference>
<proteinExistence type="predicted"/>
<accession>A0ACC0U6M5</accession>
<organism evidence="1 2">
    <name type="scientific">Russula earlei</name>
    <dbReference type="NCBI Taxonomy" id="71964"/>
    <lineage>
        <taxon>Eukaryota</taxon>
        <taxon>Fungi</taxon>
        <taxon>Dikarya</taxon>
        <taxon>Basidiomycota</taxon>
        <taxon>Agaricomycotina</taxon>
        <taxon>Agaricomycetes</taxon>
        <taxon>Russulales</taxon>
        <taxon>Russulaceae</taxon>
        <taxon>Russula</taxon>
    </lineage>
</organism>
<evidence type="ECO:0000313" key="2">
    <source>
        <dbReference type="Proteomes" id="UP001207468"/>
    </source>
</evidence>
<reference evidence="1" key="1">
    <citation type="submission" date="2021-03" db="EMBL/GenBank/DDBJ databases">
        <title>Evolutionary priming and transition to the ectomycorrhizal habit in an iconic lineage of mushroom-forming fungi: is preadaptation a requirement?</title>
        <authorList>
            <consortium name="DOE Joint Genome Institute"/>
            <person name="Looney B.P."/>
            <person name="Miyauchi S."/>
            <person name="Morin E."/>
            <person name="Drula E."/>
            <person name="Courty P.E."/>
            <person name="Chicoki N."/>
            <person name="Fauchery L."/>
            <person name="Kohler A."/>
            <person name="Kuo A."/>
            <person name="LaButti K."/>
            <person name="Pangilinan J."/>
            <person name="Lipzen A."/>
            <person name="Riley R."/>
            <person name="Andreopoulos W."/>
            <person name="He G."/>
            <person name="Johnson J."/>
            <person name="Barry K.W."/>
            <person name="Grigoriev I.V."/>
            <person name="Nagy L."/>
            <person name="Hibbett D."/>
            <person name="Henrissat B."/>
            <person name="Matheny P.B."/>
            <person name="Labbe J."/>
            <person name="Martin A.F."/>
        </authorList>
    </citation>
    <scope>NUCLEOTIDE SEQUENCE</scope>
    <source>
        <strain evidence="1">BPL698</strain>
    </source>
</reference>
<keyword evidence="2" id="KW-1185">Reference proteome</keyword>